<dbReference type="InterPro" id="IPR041698">
    <property type="entry name" value="Methyltransf_25"/>
</dbReference>
<accession>A0A9J6PBV2</accession>
<evidence type="ECO:0000259" key="1">
    <source>
        <dbReference type="Pfam" id="PF13649"/>
    </source>
</evidence>
<organism evidence="2 3">
    <name type="scientific">Futiania mangrovi</name>
    <dbReference type="NCBI Taxonomy" id="2959716"/>
    <lineage>
        <taxon>Bacteria</taxon>
        <taxon>Pseudomonadati</taxon>
        <taxon>Pseudomonadota</taxon>
        <taxon>Alphaproteobacteria</taxon>
        <taxon>Futianiales</taxon>
        <taxon>Futianiaceae</taxon>
        <taxon>Futiania</taxon>
    </lineage>
</organism>
<keyword evidence="3" id="KW-1185">Reference proteome</keyword>
<dbReference type="InterPro" id="IPR029063">
    <property type="entry name" value="SAM-dependent_MTases_sf"/>
</dbReference>
<name>A0A9J6PBV2_9PROT</name>
<feature type="domain" description="Methyltransferase" evidence="1">
    <location>
        <begin position="145"/>
        <end position="244"/>
    </location>
</feature>
<keyword evidence="2" id="KW-0808">Transferase</keyword>
<evidence type="ECO:0000313" key="3">
    <source>
        <dbReference type="Proteomes" id="UP001055804"/>
    </source>
</evidence>
<dbReference type="Pfam" id="PF13649">
    <property type="entry name" value="Methyltransf_25"/>
    <property type="match status" value="1"/>
</dbReference>
<dbReference type="EMBL" id="JAMZFT010000002">
    <property type="protein sequence ID" value="MCP1336741.1"/>
    <property type="molecule type" value="Genomic_DNA"/>
</dbReference>
<dbReference type="Proteomes" id="UP001055804">
    <property type="component" value="Unassembled WGS sequence"/>
</dbReference>
<proteinExistence type="predicted"/>
<dbReference type="Gene3D" id="3.40.50.150">
    <property type="entry name" value="Vaccinia Virus protein VP39"/>
    <property type="match status" value="1"/>
</dbReference>
<sequence>MKDRIGQALDLTHRAVTSGRQGVLSRQLTDLILMLGDVRRSMAPQDWAAIVRLCRQHPLLDALHADPLTSRAYTKPDGYPGDARLLDLIYGRGNYAAALAEADALGRSVYAYTRMAPSCMAVRNRCDMAADAIGETLRTRDSARILSVACGNLREAERVPWAFVGNLDRFTALDMDEVSLADIEARRLHPNVACVKAPIRDLILDTIDETDFDLIYALGIYDYLNRRTARRLTRSLAKRLRPGGRLVVANFAKDAIDIGYMETYMDWYLIYRDEADMLDAASDIDEGATASRRVYRDISGQLVFLDLVKAG</sequence>
<comment type="caution">
    <text evidence="2">The sequence shown here is derived from an EMBL/GenBank/DDBJ whole genome shotgun (WGS) entry which is preliminary data.</text>
</comment>
<dbReference type="RefSeq" id="WP_269332687.1">
    <property type="nucleotide sequence ID" value="NZ_JAMZFT010000002.1"/>
</dbReference>
<keyword evidence="2" id="KW-0489">Methyltransferase</keyword>
<dbReference type="SUPFAM" id="SSF53335">
    <property type="entry name" value="S-adenosyl-L-methionine-dependent methyltransferases"/>
    <property type="match status" value="1"/>
</dbReference>
<dbReference type="GO" id="GO:0032259">
    <property type="term" value="P:methylation"/>
    <property type="evidence" value="ECO:0007669"/>
    <property type="project" value="UniProtKB-KW"/>
</dbReference>
<evidence type="ECO:0000313" key="2">
    <source>
        <dbReference type="EMBL" id="MCP1336741.1"/>
    </source>
</evidence>
<dbReference type="AlphaFoldDB" id="A0A9J6PBV2"/>
<dbReference type="CDD" id="cd02440">
    <property type="entry name" value="AdoMet_MTases"/>
    <property type="match status" value="1"/>
</dbReference>
<gene>
    <name evidence="2" type="ORF">NJQ99_10010</name>
</gene>
<reference evidence="2" key="1">
    <citation type="submission" date="2022-06" db="EMBL/GenBank/DDBJ databases">
        <title>Isolation and Genomics of Futiania mangrovii gen. nov., sp. nov., a Rare and Metabolically-versatile member in the Class Alphaproteobacteria.</title>
        <authorList>
            <person name="Liu L."/>
            <person name="Huang W.-C."/>
            <person name="Pan J."/>
            <person name="Li J."/>
            <person name="Huang Y."/>
            <person name="Du H."/>
            <person name="Liu Y."/>
            <person name="Li M."/>
        </authorList>
    </citation>
    <scope>NUCLEOTIDE SEQUENCE</scope>
    <source>
        <strain evidence="2">FT118</strain>
    </source>
</reference>
<protein>
    <submittedName>
        <fullName evidence="2">Class I SAM-dependent methyltransferase</fullName>
    </submittedName>
</protein>
<dbReference type="GO" id="GO:0008168">
    <property type="term" value="F:methyltransferase activity"/>
    <property type="evidence" value="ECO:0007669"/>
    <property type="project" value="UniProtKB-KW"/>
</dbReference>